<protein>
    <submittedName>
        <fullName evidence="9">Longevity assurance proteins LAG1/LAC1</fullName>
    </submittedName>
</protein>
<dbReference type="AlphaFoldDB" id="A0A1E3PPQ1"/>
<keyword evidence="3 6" id="KW-0812">Transmembrane</keyword>
<feature type="transmembrane region" description="Helical" evidence="7">
    <location>
        <begin position="58"/>
        <end position="81"/>
    </location>
</feature>
<feature type="non-terminal residue" evidence="9">
    <location>
        <position position="1"/>
    </location>
</feature>
<keyword evidence="5 6" id="KW-0472">Membrane</keyword>
<dbReference type="InterPro" id="IPR016439">
    <property type="entry name" value="Lag1/Lac1-like"/>
</dbReference>
<evidence type="ECO:0000256" key="6">
    <source>
        <dbReference type="PROSITE-ProRule" id="PRU00205"/>
    </source>
</evidence>
<feature type="domain" description="TLC" evidence="8">
    <location>
        <begin position="93"/>
        <end position="312"/>
    </location>
</feature>
<evidence type="ECO:0000256" key="1">
    <source>
        <dbReference type="ARBA" id="ARBA00004141"/>
    </source>
</evidence>
<keyword evidence="10" id="KW-1185">Reference proteome</keyword>
<dbReference type="GO" id="GO:0050291">
    <property type="term" value="F:sphingosine N-acyltransferase activity"/>
    <property type="evidence" value="ECO:0007669"/>
    <property type="project" value="InterPro"/>
</dbReference>
<evidence type="ECO:0000256" key="3">
    <source>
        <dbReference type="ARBA" id="ARBA00022692"/>
    </source>
</evidence>
<dbReference type="PANTHER" id="PTHR12560">
    <property type="entry name" value="LONGEVITY ASSURANCE FACTOR 1 LAG1"/>
    <property type="match status" value="1"/>
</dbReference>
<dbReference type="InterPro" id="IPR006634">
    <property type="entry name" value="TLC-dom"/>
</dbReference>
<dbReference type="GO" id="GO:0046513">
    <property type="term" value="P:ceramide biosynthetic process"/>
    <property type="evidence" value="ECO:0007669"/>
    <property type="project" value="InterPro"/>
</dbReference>
<evidence type="ECO:0000256" key="4">
    <source>
        <dbReference type="ARBA" id="ARBA00022989"/>
    </source>
</evidence>
<evidence type="ECO:0000313" key="9">
    <source>
        <dbReference type="EMBL" id="ODQ67290.1"/>
    </source>
</evidence>
<comment type="similarity">
    <text evidence="2">Belongs to the sphingosine N-acyltransferase family.</text>
</comment>
<comment type="subcellular location">
    <subcellularLocation>
        <location evidence="1">Membrane</location>
        <topology evidence="1">Multi-pass membrane protein</topology>
    </subcellularLocation>
</comment>
<reference evidence="9 10" key="1">
    <citation type="journal article" date="2016" name="Proc. Natl. Acad. Sci. U.S.A.">
        <title>Comparative genomics of biotechnologically important yeasts.</title>
        <authorList>
            <person name="Riley R."/>
            <person name="Haridas S."/>
            <person name="Wolfe K.H."/>
            <person name="Lopes M.R."/>
            <person name="Hittinger C.T."/>
            <person name="Goeker M."/>
            <person name="Salamov A.A."/>
            <person name="Wisecaver J.H."/>
            <person name="Long T.M."/>
            <person name="Calvey C.H."/>
            <person name="Aerts A.L."/>
            <person name="Barry K.W."/>
            <person name="Choi C."/>
            <person name="Clum A."/>
            <person name="Coughlan A.Y."/>
            <person name="Deshpande S."/>
            <person name="Douglass A.P."/>
            <person name="Hanson S.J."/>
            <person name="Klenk H.-P."/>
            <person name="LaButti K.M."/>
            <person name="Lapidus A."/>
            <person name="Lindquist E.A."/>
            <person name="Lipzen A.M."/>
            <person name="Meier-Kolthoff J.P."/>
            <person name="Ohm R.A."/>
            <person name="Otillar R.P."/>
            <person name="Pangilinan J.L."/>
            <person name="Peng Y."/>
            <person name="Rokas A."/>
            <person name="Rosa C.A."/>
            <person name="Scheuner C."/>
            <person name="Sibirny A.A."/>
            <person name="Slot J.C."/>
            <person name="Stielow J.B."/>
            <person name="Sun H."/>
            <person name="Kurtzman C.P."/>
            <person name="Blackwell M."/>
            <person name="Grigoriev I.V."/>
            <person name="Jeffries T.W."/>
        </authorList>
    </citation>
    <scope>NUCLEOTIDE SEQUENCE [LARGE SCALE GENOMIC DNA]</scope>
    <source>
        <strain evidence="9 10">DSM 6958</strain>
    </source>
</reference>
<dbReference type="PANTHER" id="PTHR12560:SF0">
    <property type="entry name" value="LD18904P"/>
    <property type="match status" value="1"/>
</dbReference>
<dbReference type="SMART" id="SM00724">
    <property type="entry name" value="TLC"/>
    <property type="match status" value="1"/>
</dbReference>
<gene>
    <name evidence="9" type="ORF">NADFUDRAFT_5022</name>
</gene>
<evidence type="ECO:0000256" key="7">
    <source>
        <dbReference type="SAM" id="Phobius"/>
    </source>
</evidence>
<keyword evidence="4 7" id="KW-1133">Transmembrane helix</keyword>
<accession>A0A1E3PPQ1</accession>
<dbReference type="EMBL" id="KV454407">
    <property type="protein sequence ID" value="ODQ67290.1"/>
    <property type="molecule type" value="Genomic_DNA"/>
</dbReference>
<dbReference type="PIRSF" id="PIRSF005225">
    <property type="entry name" value="LAG1_LAC1"/>
    <property type="match status" value="1"/>
</dbReference>
<feature type="transmembrane region" description="Helical" evidence="7">
    <location>
        <begin position="140"/>
        <end position="162"/>
    </location>
</feature>
<dbReference type="Pfam" id="PF03798">
    <property type="entry name" value="TRAM_LAG1_CLN8"/>
    <property type="match status" value="1"/>
</dbReference>
<dbReference type="PROSITE" id="PS50922">
    <property type="entry name" value="TLC"/>
    <property type="match status" value="1"/>
</dbReference>
<sequence length="327" mass="38841">SNFLSYISKKQVKFSFRILVYLAVMHQFAALRPYTRKFFYIQYVNPSNNLATIGIDDAYFVILSMICLTWIRASLMDYFFTPLARLGGIKPRKALVRFAEQGWSLTYYTISWIYGFYLYQHSAYYMDIKQVWLNWPHHEMTILFKAYYLIQLGCWLQQIFVLNIEERRKDHFQMFSHHVVTCLLTIGSYYYYYTRVGHLILVLMDIVDILLSLAKMMKYLGFSTICDFLFGFFVVTWIISRHVLYNYVVYSAIEHAPKLIEANHCQYDEMGVLIRCFSLNTHWVFISLLIILQIITLVWLIMIINVIYKILMGGSAEDTRSDEEDND</sequence>
<evidence type="ECO:0000256" key="2">
    <source>
        <dbReference type="ARBA" id="ARBA00009808"/>
    </source>
</evidence>
<feature type="transmembrane region" description="Helical" evidence="7">
    <location>
        <begin position="219"/>
        <end position="239"/>
    </location>
</feature>
<feature type="non-terminal residue" evidence="9">
    <location>
        <position position="327"/>
    </location>
</feature>
<evidence type="ECO:0000313" key="10">
    <source>
        <dbReference type="Proteomes" id="UP000095009"/>
    </source>
</evidence>
<evidence type="ECO:0000259" key="8">
    <source>
        <dbReference type="PROSITE" id="PS50922"/>
    </source>
</evidence>
<feature type="transmembrane region" description="Helical" evidence="7">
    <location>
        <begin position="174"/>
        <end position="192"/>
    </location>
</feature>
<organism evidence="9 10">
    <name type="scientific">Nadsonia fulvescens var. elongata DSM 6958</name>
    <dbReference type="NCBI Taxonomy" id="857566"/>
    <lineage>
        <taxon>Eukaryota</taxon>
        <taxon>Fungi</taxon>
        <taxon>Dikarya</taxon>
        <taxon>Ascomycota</taxon>
        <taxon>Saccharomycotina</taxon>
        <taxon>Dipodascomycetes</taxon>
        <taxon>Dipodascales</taxon>
        <taxon>Dipodascales incertae sedis</taxon>
        <taxon>Nadsonia</taxon>
    </lineage>
</organism>
<feature type="transmembrane region" description="Helical" evidence="7">
    <location>
        <begin position="283"/>
        <end position="308"/>
    </location>
</feature>
<proteinExistence type="inferred from homology"/>
<dbReference type="STRING" id="857566.A0A1E3PPQ1"/>
<dbReference type="OrthoDB" id="537032at2759"/>
<feature type="transmembrane region" description="Helical" evidence="7">
    <location>
        <begin position="102"/>
        <end position="120"/>
    </location>
</feature>
<feature type="transmembrane region" description="Helical" evidence="7">
    <location>
        <begin position="12"/>
        <end position="30"/>
    </location>
</feature>
<dbReference type="GO" id="GO:0016020">
    <property type="term" value="C:membrane"/>
    <property type="evidence" value="ECO:0007669"/>
    <property type="project" value="UniProtKB-SubCell"/>
</dbReference>
<feature type="transmembrane region" description="Helical" evidence="7">
    <location>
        <begin position="198"/>
        <end position="214"/>
    </location>
</feature>
<name>A0A1E3PPQ1_9ASCO</name>
<evidence type="ECO:0000256" key="5">
    <source>
        <dbReference type="ARBA" id="ARBA00023136"/>
    </source>
</evidence>
<dbReference type="Proteomes" id="UP000095009">
    <property type="component" value="Unassembled WGS sequence"/>
</dbReference>